<gene>
    <name evidence="1" type="ORF">Tci_924149</name>
</gene>
<reference evidence="1" key="1">
    <citation type="journal article" date="2019" name="Sci. Rep.">
        <title>Draft genome of Tanacetum cinerariifolium, the natural source of mosquito coil.</title>
        <authorList>
            <person name="Yamashiro T."/>
            <person name="Shiraishi A."/>
            <person name="Satake H."/>
            <person name="Nakayama K."/>
        </authorList>
    </citation>
    <scope>NUCLEOTIDE SEQUENCE</scope>
</reference>
<accession>A0A699X0X3</accession>
<dbReference type="EMBL" id="BKCJ011778948">
    <property type="protein sequence ID" value="GFD52180.1"/>
    <property type="molecule type" value="Genomic_DNA"/>
</dbReference>
<dbReference type="AlphaFoldDB" id="A0A699X0X3"/>
<proteinExistence type="predicted"/>
<comment type="caution">
    <text evidence="1">The sequence shown here is derived from an EMBL/GenBank/DDBJ whole genome shotgun (WGS) entry which is preliminary data.</text>
</comment>
<name>A0A699X0X3_TANCI</name>
<organism evidence="1">
    <name type="scientific">Tanacetum cinerariifolium</name>
    <name type="common">Dalmatian daisy</name>
    <name type="synonym">Chrysanthemum cinerariifolium</name>
    <dbReference type="NCBI Taxonomy" id="118510"/>
    <lineage>
        <taxon>Eukaryota</taxon>
        <taxon>Viridiplantae</taxon>
        <taxon>Streptophyta</taxon>
        <taxon>Embryophyta</taxon>
        <taxon>Tracheophyta</taxon>
        <taxon>Spermatophyta</taxon>
        <taxon>Magnoliopsida</taxon>
        <taxon>eudicotyledons</taxon>
        <taxon>Gunneridae</taxon>
        <taxon>Pentapetalae</taxon>
        <taxon>asterids</taxon>
        <taxon>campanulids</taxon>
        <taxon>Asterales</taxon>
        <taxon>Asteraceae</taxon>
        <taxon>Asteroideae</taxon>
        <taxon>Anthemideae</taxon>
        <taxon>Anthemidinae</taxon>
        <taxon>Tanacetum</taxon>
    </lineage>
</organism>
<sequence>MFHDESGTAVIAAVVHVNTSAFFWTIPSSLFLHPGDGLPLIIT</sequence>
<protein>
    <submittedName>
        <fullName evidence="1">Uncharacterized protein</fullName>
    </submittedName>
</protein>
<feature type="non-terminal residue" evidence="1">
    <location>
        <position position="43"/>
    </location>
</feature>
<evidence type="ECO:0000313" key="1">
    <source>
        <dbReference type="EMBL" id="GFD52180.1"/>
    </source>
</evidence>